<keyword evidence="2" id="KW-0808">Transferase</keyword>
<dbReference type="AlphaFoldDB" id="A0A2S0JYM2"/>
<dbReference type="GO" id="GO:0005524">
    <property type="term" value="F:ATP binding"/>
    <property type="evidence" value="ECO:0007669"/>
    <property type="project" value="UniProtKB-KW"/>
</dbReference>
<dbReference type="Proteomes" id="UP000238825">
    <property type="component" value="Chromosome"/>
</dbReference>
<evidence type="ECO:0000256" key="5">
    <source>
        <dbReference type="ARBA" id="ARBA00022840"/>
    </source>
</evidence>
<name>A0A2S0JYM2_LYSSH</name>
<reference evidence="9 11" key="1">
    <citation type="submission" date="2017-03" db="EMBL/GenBank/DDBJ databases">
        <title>The whole genome sequencing and assembly of Lysinibacillus sphaericus DSM 28T strain.</title>
        <authorList>
            <person name="Lee Y.-J."/>
            <person name="Yi H."/>
            <person name="Bahn Y.-S."/>
            <person name="Kim J.F."/>
            <person name="Lee D.-W."/>
        </authorList>
    </citation>
    <scope>NUCLEOTIDE SEQUENCE [LARGE SCALE GENOMIC DNA]</scope>
    <source>
        <strain evidence="9 11">DSM 28</strain>
    </source>
</reference>
<dbReference type="SUPFAM" id="SSF142764">
    <property type="entry name" value="YgbK-like"/>
    <property type="match status" value="1"/>
</dbReference>
<organism evidence="9 11">
    <name type="scientific">Lysinibacillus sphaericus</name>
    <name type="common">Bacillus sphaericus</name>
    <dbReference type="NCBI Taxonomy" id="1421"/>
    <lineage>
        <taxon>Bacteria</taxon>
        <taxon>Bacillati</taxon>
        <taxon>Bacillota</taxon>
        <taxon>Bacilli</taxon>
        <taxon>Bacillales</taxon>
        <taxon>Bacillaceae</taxon>
        <taxon>Lysinibacillus</taxon>
    </lineage>
</organism>
<protein>
    <submittedName>
        <fullName evidence="9">Hydroxyacid dehydrogenase</fullName>
    </submittedName>
    <submittedName>
        <fullName evidence="10">Uncharacterized protein conserved in bacteria</fullName>
    </submittedName>
</protein>
<evidence type="ECO:0000256" key="3">
    <source>
        <dbReference type="ARBA" id="ARBA00022741"/>
    </source>
</evidence>
<gene>
    <name evidence="9" type="ORF">LS41612_08200</name>
    <name evidence="10" type="ORF">NCTC10338_03110</name>
</gene>
<evidence type="ECO:0000256" key="2">
    <source>
        <dbReference type="ARBA" id="ARBA00022679"/>
    </source>
</evidence>
<evidence type="ECO:0000313" key="11">
    <source>
        <dbReference type="Proteomes" id="UP000238825"/>
    </source>
</evidence>
<evidence type="ECO:0000259" key="8">
    <source>
        <dbReference type="Pfam" id="PF17042"/>
    </source>
</evidence>
<evidence type="ECO:0000256" key="6">
    <source>
        <dbReference type="ARBA" id="ARBA00023277"/>
    </source>
</evidence>
<keyword evidence="6" id="KW-0119">Carbohydrate metabolism</keyword>
<sequence>MVKKKTSEVLSSLLEANHKQIQLKLKDELRSFHHKIVVLDDDPTGVQTVHGVSVYTDWTEESIKQGFREKNQVFFLLTNSRSFSAEETAVVHRDIAHRVHAISLQEGKPYVLISRGDSTLRGHYPLETETLKTSIEEISDTTFDGEIIIPFFEEGGRLTIHNIHYVQYGDELVPAGETEFAKDRTFGFVSSHLGEWIEEKTKGAYTKEDTIYITLEDLRSQNMKAIQAQLLAAKNFRKIVVNAAAYSDVEVFVIALLQVMKAGKSFIFRSAASLTKVLGGISYKPLLSRDELMTDKSSSGGLIVVGSHVQKTTDQLYALLDSGLVTGVELDVHLVHDDEKFQQEIQRVRTTCEELISAGKSVVYYTRRERLDLGENQGENELQLAVKISNAVTSIVYNLQVQPKYIVAKGGITSSSVGTIGLSVKRATVAGQIKPGIPVWKIGQESKFPDSCYIIFPGNVGTINTLKEVIEVLEGEIK</sequence>
<keyword evidence="4" id="KW-0418">Kinase</keyword>
<evidence type="ECO:0000313" key="12">
    <source>
        <dbReference type="Proteomes" id="UP000255295"/>
    </source>
</evidence>
<dbReference type="GO" id="GO:0016301">
    <property type="term" value="F:kinase activity"/>
    <property type="evidence" value="ECO:0007669"/>
    <property type="project" value="UniProtKB-KW"/>
</dbReference>
<feature type="domain" description="Four-carbon acid sugar kinase N-terminal" evidence="7">
    <location>
        <begin position="36"/>
        <end position="277"/>
    </location>
</feature>
<accession>A0A2S0JYM2</accession>
<evidence type="ECO:0000259" key="7">
    <source>
        <dbReference type="Pfam" id="PF07005"/>
    </source>
</evidence>
<dbReference type="InterPro" id="IPR031475">
    <property type="entry name" value="NBD_C"/>
</dbReference>
<dbReference type="Gene3D" id="3.40.980.20">
    <property type="entry name" value="Four-carbon acid sugar kinase, nucleotide binding domain"/>
    <property type="match status" value="1"/>
</dbReference>
<dbReference type="InterPro" id="IPR042213">
    <property type="entry name" value="NBD_C_sf"/>
</dbReference>
<feature type="domain" description="Four-carbon acid sugar kinase nucleotide binding" evidence="8">
    <location>
        <begin position="302"/>
        <end position="466"/>
    </location>
</feature>
<evidence type="ECO:0000256" key="1">
    <source>
        <dbReference type="ARBA" id="ARBA00005715"/>
    </source>
</evidence>
<keyword evidence="3" id="KW-0547">Nucleotide-binding</keyword>
<dbReference type="EMBL" id="UFSZ01000001">
    <property type="protein sequence ID" value="SUV17996.1"/>
    <property type="molecule type" value="Genomic_DNA"/>
</dbReference>
<dbReference type="GeneID" id="48276183"/>
<dbReference type="Pfam" id="PF17042">
    <property type="entry name" value="NBD_C"/>
    <property type="match status" value="1"/>
</dbReference>
<dbReference type="EMBL" id="CP019980">
    <property type="protein sequence ID" value="AVK96235.1"/>
    <property type="molecule type" value="Genomic_DNA"/>
</dbReference>
<dbReference type="Gene3D" id="3.40.50.10840">
    <property type="entry name" value="Putative sugar-binding, N-terminal domain"/>
    <property type="match status" value="1"/>
</dbReference>
<evidence type="ECO:0000313" key="9">
    <source>
        <dbReference type="EMBL" id="AVK96235.1"/>
    </source>
</evidence>
<reference evidence="10 12" key="2">
    <citation type="submission" date="2018-06" db="EMBL/GenBank/DDBJ databases">
        <authorList>
            <consortium name="Pathogen Informatics"/>
            <person name="Doyle S."/>
        </authorList>
    </citation>
    <scope>NUCLEOTIDE SEQUENCE [LARGE SCALE GENOMIC DNA]</scope>
    <source>
        <strain evidence="10 12">NCTC10338</strain>
    </source>
</reference>
<dbReference type="InterPro" id="IPR037051">
    <property type="entry name" value="4-carb_acid_sugar_kinase_N_sf"/>
</dbReference>
<dbReference type="InterPro" id="IPR010737">
    <property type="entry name" value="4-carb_acid_sugar_kinase_N"/>
</dbReference>
<dbReference type="RefSeq" id="WP_024363001.1">
    <property type="nucleotide sequence ID" value="NZ_BJNS01000023.1"/>
</dbReference>
<dbReference type="Pfam" id="PF07005">
    <property type="entry name" value="SBD_N"/>
    <property type="match status" value="1"/>
</dbReference>
<dbReference type="Proteomes" id="UP000255295">
    <property type="component" value="Unassembled WGS sequence"/>
</dbReference>
<evidence type="ECO:0000313" key="10">
    <source>
        <dbReference type="EMBL" id="SUV17996.1"/>
    </source>
</evidence>
<proteinExistence type="inferred from homology"/>
<evidence type="ECO:0000256" key="4">
    <source>
        <dbReference type="ARBA" id="ARBA00022777"/>
    </source>
</evidence>
<comment type="similarity">
    <text evidence="1">Belongs to the four-carbon acid sugar kinase family.</text>
</comment>
<keyword evidence="5" id="KW-0067">ATP-binding</keyword>